<keyword evidence="2" id="KW-1185">Reference proteome</keyword>
<protein>
    <submittedName>
        <fullName evidence="1">Uncharacterized protein</fullName>
    </submittedName>
</protein>
<comment type="caution">
    <text evidence="1">The sequence shown here is derived from an EMBL/GenBank/DDBJ whole genome shotgun (WGS) entry which is preliminary data.</text>
</comment>
<name>A0A066YH89_9ACTN</name>
<dbReference type="EMBL" id="JNBY01000174">
    <property type="protein sequence ID" value="KDN80512.1"/>
    <property type="molecule type" value="Genomic_DNA"/>
</dbReference>
<evidence type="ECO:0000313" key="2">
    <source>
        <dbReference type="Proteomes" id="UP000027178"/>
    </source>
</evidence>
<dbReference type="HOGENOM" id="CLU_2861822_0_0_11"/>
<dbReference type="Proteomes" id="UP000027178">
    <property type="component" value="Unassembled WGS sequence"/>
</dbReference>
<organism evidence="1 2">
    <name type="scientific">Kitasatospora cheerisanensis KCTC 2395</name>
    <dbReference type="NCBI Taxonomy" id="1348663"/>
    <lineage>
        <taxon>Bacteria</taxon>
        <taxon>Bacillati</taxon>
        <taxon>Actinomycetota</taxon>
        <taxon>Actinomycetes</taxon>
        <taxon>Kitasatosporales</taxon>
        <taxon>Streptomycetaceae</taxon>
        <taxon>Kitasatospora</taxon>
    </lineage>
</organism>
<gene>
    <name evidence="1" type="ORF">KCH_77460</name>
</gene>
<accession>A0A066YH89</accession>
<dbReference type="eggNOG" id="ENOG50328VR">
    <property type="taxonomic scope" value="Bacteria"/>
</dbReference>
<evidence type="ECO:0000313" key="1">
    <source>
        <dbReference type="EMBL" id="KDN80512.1"/>
    </source>
</evidence>
<proteinExistence type="predicted"/>
<reference evidence="1 2" key="1">
    <citation type="submission" date="2014-05" db="EMBL/GenBank/DDBJ databases">
        <title>Draft Genome Sequence of Kitasatospora cheerisanensis KCTC 2395.</title>
        <authorList>
            <person name="Nam D.H."/>
        </authorList>
    </citation>
    <scope>NUCLEOTIDE SEQUENCE [LARGE SCALE GENOMIC DNA]</scope>
    <source>
        <strain evidence="1 2">KCTC 2395</strain>
    </source>
</reference>
<sequence>MVAVHAVGADPDVPEDPLPTTLCGLDTASMEHARYERTAPGQPWYPPHLAAQRCPECERALRAL</sequence>
<dbReference type="AlphaFoldDB" id="A0A066YH89"/>